<keyword evidence="5" id="KW-0677">Repeat</keyword>
<dbReference type="GO" id="GO:0005743">
    <property type="term" value="C:mitochondrial inner membrane"/>
    <property type="evidence" value="ECO:0007669"/>
    <property type="project" value="UniProtKB-SubCell"/>
</dbReference>
<feature type="domain" description="EF-hand" evidence="11">
    <location>
        <begin position="429"/>
        <end position="464"/>
    </location>
</feature>
<feature type="domain" description="EF-hand" evidence="11">
    <location>
        <begin position="315"/>
        <end position="350"/>
    </location>
</feature>
<name>A0A9N8H5V1_9STRA</name>
<keyword evidence="6" id="KW-0106">Calcium</keyword>
<feature type="repeat" description="Solcar" evidence="9">
    <location>
        <begin position="26"/>
        <end position="106"/>
    </location>
</feature>
<dbReference type="PROSITE" id="PS50222">
    <property type="entry name" value="EF_HAND_2"/>
    <property type="match status" value="4"/>
</dbReference>
<reference evidence="12" key="1">
    <citation type="submission" date="2020-06" db="EMBL/GenBank/DDBJ databases">
        <authorList>
            <consortium name="Plant Systems Biology data submission"/>
        </authorList>
    </citation>
    <scope>NUCLEOTIDE SEQUENCE</scope>
    <source>
        <strain evidence="12">D6</strain>
    </source>
</reference>
<evidence type="ECO:0000256" key="10">
    <source>
        <dbReference type="RuleBase" id="RU000488"/>
    </source>
</evidence>
<dbReference type="FunFam" id="1.10.238.10:FF:000003">
    <property type="entry name" value="Calmodulin A"/>
    <property type="match status" value="1"/>
</dbReference>
<dbReference type="InterPro" id="IPR050391">
    <property type="entry name" value="Mito_Metabolite_Transporter"/>
</dbReference>
<evidence type="ECO:0000256" key="6">
    <source>
        <dbReference type="ARBA" id="ARBA00022837"/>
    </source>
</evidence>
<dbReference type="Proteomes" id="UP001153069">
    <property type="component" value="Unassembled WGS sequence"/>
</dbReference>
<accession>A0A9N8H5V1</accession>
<keyword evidence="8 9" id="KW-0472">Membrane</keyword>
<dbReference type="EMBL" id="CAICTM010000152">
    <property type="protein sequence ID" value="CAB9503003.1"/>
    <property type="molecule type" value="Genomic_DNA"/>
</dbReference>
<keyword evidence="4 9" id="KW-0812">Transmembrane</keyword>
<feature type="domain" description="EF-hand" evidence="11">
    <location>
        <begin position="353"/>
        <end position="388"/>
    </location>
</feature>
<comment type="subcellular location">
    <subcellularLocation>
        <location evidence="1">Mitochondrion inner membrane</location>
        <topology evidence="1">Multi-pass membrane protein</topology>
    </subcellularLocation>
</comment>
<organism evidence="12 13">
    <name type="scientific">Seminavis robusta</name>
    <dbReference type="NCBI Taxonomy" id="568900"/>
    <lineage>
        <taxon>Eukaryota</taxon>
        <taxon>Sar</taxon>
        <taxon>Stramenopiles</taxon>
        <taxon>Ochrophyta</taxon>
        <taxon>Bacillariophyta</taxon>
        <taxon>Bacillariophyceae</taxon>
        <taxon>Bacillariophycidae</taxon>
        <taxon>Naviculales</taxon>
        <taxon>Naviculaceae</taxon>
        <taxon>Seminavis</taxon>
    </lineage>
</organism>
<sequence>MAMLVQQNNQGSNLLVVQAPPLPQWQSFLFPAVASTLAAPFSNPFGVAKTQAMMFQGKQGGGIVGFFRLCLTSDVRILQRGLIPVMMRETSQNLFRIGAYQPIMDRVHTGPDSPPAWKRMVAGGISGALGFFICNPFEIVRTKVQAQPLPMLNMVGAGGGAAAAPVPIVGPLAFTQSIWEAQGMQGFFKAGGASVALGVVCTSVNLTSYTLLHEYAIEHGYQDTPAIDMTCALTSGFLSALAMNPVDVIRTRLFAGSIQGGMVHAAYQIWKQEGPAAFMKGFVPSFLRIGPHFCLTFLFLEQMRRMSKEQNLENARTQWLLGIFRSMDVDGNGEIDRLELQTALQHAGHDAATAQTITNDIFAEADYDHSGTIDKAEFAHAARSQKLDHILKEQQMVALFKSLDTDGNGVVDEEELYEAMRRRFPSSRTLQQDVRRLMDLADADNDGTMSFQEMCAVFDSLEDLQDSRVLRDTVHNAGVGL</sequence>
<feature type="domain" description="EF-hand" evidence="11">
    <location>
        <begin position="391"/>
        <end position="426"/>
    </location>
</feature>
<dbReference type="AlphaFoldDB" id="A0A9N8H5V1"/>
<evidence type="ECO:0000259" key="11">
    <source>
        <dbReference type="PROSITE" id="PS50222"/>
    </source>
</evidence>
<dbReference type="PANTHER" id="PTHR45618">
    <property type="entry name" value="MITOCHONDRIAL DICARBOXYLATE CARRIER-RELATED"/>
    <property type="match status" value="1"/>
</dbReference>
<keyword evidence="13" id="KW-1185">Reference proteome</keyword>
<evidence type="ECO:0000313" key="12">
    <source>
        <dbReference type="EMBL" id="CAB9503003.1"/>
    </source>
</evidence>
<dbReference type="Pfam" id="PF13499">
    <property type="entry name" value="EF-hand_7"/>
    <property type="match status" value="1"/>
</dbReference>
<evidence type="ECO:0000256" key="2">
    <source>
        <dbReference type="ARBA" id="ARBA00006375"/>
    </source>
</evidence>
<gene>
    <name evidence="12" type="ORF">SEMRO_153_G069720.1</name>
</gene>
<feature type="repeat" description="Solcar" evidence="9">
    <location>
        <begin position="223"/>
        <end position="306"/>
    </location>
</feature>
<dbReference type="OrthoDB" id="6703404at2759"/>
<dbReference type="InterPro" id="IPR018247">
    <property type="entry name" value="EF_Hand_1_Ca_BS"/>
</dbReference>
<evidence type="ECO:0000256" key="4">
    <source>
        <dbReference type="ARBA" id="ARBA00022692"/>
    </source>
</evidence>
<dbReference type="GO" id="GO:0005509">
    <property type="term" value="F:calcium ion binding"/>
    <property type="evidence" value="ECO:0007669"/>
    <property type="project" value="InterPro"/>
</dbReference>
<dbReference type="InterPro" id="IPR002048">
    <property type="entry name" value="EF_hand_dom"/>
</dbReference>
<feature type="repeat" description="Solcar" evidence="9">
    <location>
        <begin position="114"/>
        <end position="215"/>
    </location>
</feature>
<proteinExistence type="inferred from homology"/>
<dbReference type="SUPFAM" id="SSF103506">
    <property type="entry name" value="Mitochondrial carrier"/>
    <property type="match status" value="1"/>
</dbReference>
<evidence type="ECO:0000256" key="8">
    <source>
        <dbReference type="ARBA" id="ARBA00023136"/>
    </source>
</evidence>
<keyword evidence="7" id="KW-1133">Transmembrane helix</keyword>
<comment type="caution">
    <text evidence="12">The sequence shown here is derived from an EMBL/GenBank/DDBJ whole genome shotgun (WGS) entry which is preliminary data.</text>
</comment>
<dbReference type="Pfam" id="PF13202">
    <property type="entry name" value="EF-hand_5"/>
    <property type="match status" value="1"/>
</dbReference>
<dbReference type="InterPro" id="IPR023395">
    <property type="entry name" value="MCP_dom_sf"/>
</dbReference>
<evidence type="ECO:0000256" key="7">
    <source>
        <dbReference type="ARBA" id="ARBA00022989"/>
    </source>
</evidence>
<keyword evidence="3 10" id="KW-0813">Transport</keyword>
<evidence type="ECO:0000256" key="5">
    <source>
        <dbReference type="ARBA" id="ARBA00022737"/>
    </source>
</evidence>
<evidence type="ECO:0000256" key="3">
    <source>
        <dbReference type="ARBA" id="ARBA00022448"/>
    </source>
</evidence>
<dbReference type="PROSITE" id="PS50920">
    <property type="entry name" value="SOLCAR"/>
    <property type="match status" value="3"/>
</dbReference>
<dbReference type="SMART" id="SM00054">
    <property type="entry name" value="EFh"/>
    <property type="match status" value="4"/>
</dbReference>
<dbReference type="Gene3D" id="1.10.238.10">
    <property type="entry name" value="EF-hand"/>
    <property type="match status" value="2"/>
</dbReference>
<evidence type="ECO:0000256" key="9">
    <source>
        <dbReference type="PROSITE-ProRule" id="PRU00282"/>
    </source>
</evidence>
<dbReference type="SUPFAM" id="SSF47473">
    <property type="entry name" value="EF-hand"/>
    <property type="match status" value="1"/>
</dbReference>
<dbReference type="InterPro" id="IPR011992">
    <property type="entry name" value="EF-hand-dom_pair"/>
</dbReference>
<dbReference type="InterPro" id="IPR018108">
    <property type="entry name" value="MCP_transmembrane"/>
</dbReference>
<dbReference type="Pfam" id="PF00153">
    <property type="entry name" value="Mito_carr"/>
    <property type="match status" value="2"/>
</dbReference>
<dbReference type="Gene3D" id="1.50.40.10">
    <property type="entry name" value="Mitochondrial carrier domain"/>
    <property type="match status" value="1"/>
</dbReference>
<comment type="similarity">
    <text evidence="2 10">Belongs to the mitochondrial carrier (TC 2.A.29) family.</text>
</comment>
<protein>
    <submittedName>
        <fullName evidence="12">Kidney mitochondrial carrier protein 1</fullName>
    </submittedName>
</protein>
<evidence type="ECO:0000256" key="1">
    <source>
        <dbReference type="ARBA" id="ARBA00004448"/>
    </source>
</evidence>
<dbReference type="PROSITE" id="PS00018">
    <property type="entry name" value="EF_HAND_1"/>
    <property type="match status" value="4"/>
</dbReference>
<evidence type="ECO:0000313" key="13">
    <source>
        <dbReference type="Proteomes" id="UP001153069"/>
    </source>
</evidence>